<comment type="caution">
    <text evidence="1">The sequence shown here is derived from an EMBL/GenBank/DDBJ whole genome shotgun (WGS) entry which is preliminary data.</text>
</comment>
<proteinExistence type="predicted"/>
<reference evidence="1" key="1">
    <citation type="submission" date="2023-07" db="EMBL/GenBank/DDBJ databases">
        <title>Sorghum-associated microbial communities from plants grown in Nebraska, USA.</title>
        <authorList>
            <person name="Schachtman D."/>
        </authorList>
    </citation>
    <scope>NUCLEOTIDE SEQUENCE</scope>
    <source>
        <strain evidence="1">2697</strain>
    </source>
</reference>
<sequence>MLFEKKKSGEEIDYNFFWVTRFQLIECAGCENISFLESYGDSFMMTGNDHDGIEYYENAKIYPPYLKNGEELKQDLQIPQNIRNIYRETVNAFKIESLLLTAAGFRAVIEAICNHLKIKQANLADRIDLLHSKGHLSKSESRRLHSIRFLGNKALHEIETPKPEQLVILLNIINHLLSNLFINDKMMKDKLDIVVDTYEEFTIMLQKLVKKEISGTDVTIDSILGKSKHLVSKKNYTIFMETFIKEVKAGKFDFLKIADETKELFHIKSVPKLNSTLEFDI</sequence>
<dbReference type="Proteomes" id="UP001246858">
    <property type="component" value="Unassembled WGS sequence"/>
</dbReference>
<evidence type="ECO:0000313" key="1">
    <source>
        <dbReference type="EMBL" id="MDR6784084.1"/>
    </source>
</evidence>
<dbReference type="EMBL" id="JAVDTF010000002">
    <property type="protein sequence ID" value="MDR6784084.1"/>
    <property type="molecule type" value="Genomic_DNA"/>
</dbReference>
<organism evidence="1 2">
    <name type="scientific">Pedobacter africanus</name>
    <dbReference type="NCBI Taxonomy" id="151894"/>
    <lineage>
        <taxon>Bacteria</taxon>
        <taxon>Pseudomonadati</taxon>
        <taxon>Bacteroidota</taxon>
        <taxon>Sphingobacteriia</taxon>
        <taxon>Sphingobacteriales</taxon>
        <taxon>Sphingobacteriaceae</taxon>
        <taxon>Pedobacter</taxon>
    </lineage>
</organism>
<evidence type="ECO:0000313" key="2">
    <source>
        <dbReference type="Proteomes" id="UP001246858"/>
    </source>
</evidence>
<name>A0ACC6KXU4_9SPHI</name>
<keyword evidence="2" id="KW-1185">Reference proteome</keyword>
<gene>
    <name evidence="1" type="ORF">J2X78_002649</name>
</gene>
<accession>A0ACC6KXU4</accession>
<protein>
    <submittedName>
        <fullName evidence="1">Uncharacterized protein</fullName>
    </submittedName>
</protein>